<evidence type="ECO:0000313" key="2">
    <source>
        <dbReference type="EMBL" id="SFI93912.1"/>
    </source>
</evidence>
<dbReference type="RefSeq" id="WP_091115670.1">
    <property type="nucleotide sequence ID" value="NZ_BKAF01000052.1"/>
</dbReference>
<proteinExistence type="predicted"/>
<keyword evidence="3" id="KW-1185">Reference proteome</keyword>
<feature type="compositionally biased region" description="Low complexity" evidence="1">
    <location>
        <begin position="111"/>
        <end position="128"/>
    </location>
</feature>
<organism evidence="2 3">
    <name type="scientific">Nocardioides psychrotolerans</name>
    <dbReference type="NCBI Taxonomy" id="1005945"/>
    <lineage>
        <taxon>Bacteria</taxon>
        <taxon>Bacillati</taxon>
        <taxon>Actinomycetota</taxon>
        <taxon>Actinomycetes</taxon>
        <taxon>Propionibacteriales</taxon>
        <taxon>Nocardioidaceae</taxon>
        <taxon>Nocardioides</taxon>
    </lineage>
</organism>
<evidence type="ECO:0000256" key="1">
    <source>
        <dbReference type="SAM" id="MobiDB-lite"/>
    </source>
</evidence>
<dbReference type="Proteomes" id="UP000198649">
    <property type="component" value="Unassembled WGS sequence"/>
</dbReference>
<gene>
    <name evidence="2" type="ORF">SAMN05216561_11528</name>
</gene>
<feature type="region of interest" description="Disordered" evidence="1">
    <location>
        <begin position="96"/>
        <end position="140"/>
    </location>
</feature>
<name>A0A1I3MAH9_9ACTN</name>
<protein>
    <submittedName>
        <fullName evidence="2">Uncharacterized protein</fullName>
    </submittedName>
</protein>
<reference evidence="2 3" key="1">
    <citation type="submission" date="2016-10" db="EMBL/GenBank/DDBJ databases">
        <authorList>
            <person name="de Groot N.N."/>
        </authorList>
    </citation>
    <scope>NUCLEOTIDE SEQUENCE [LARGE SCALE GENOMIC DNA]</scope>
    <source>
        <strain evidence="2 3">CGMCC 1.11156</strain>
    </source>
</reference>
<dbReference type="EMBL" id="FOQG01000015">
    <property type="protein sequence ID" value="SFI93912.1"/>
    <property type="molecule type" value="Genomic_DNA"/>
</dbReference>
<evidence type="ECO:0000313" key="3">
    <source>
        <dbReference type="Proteomes" id="UP000198649"/>
    </source>
</evidence>
<sequence length="140" mass="14917">MTMTLPRYTVLVADVEHPGDPDHASEHQVTILHGDQLRAELEGPRNMIPGMDKAPMHGITLWLWAALMRTHAVDQPFQEFLPRLLAFEDATQTAAADVDGLATPADPTQPPVGSGSPSVSPSTSVTSTDGWPVSSPTPTG</sequence>
<dbReference type="STRING" id="1005945.SAMN05216561_11528"/>
<accession>A0A1I3MAH9</accession>
<dbReference type="AlphaFoldDB" id="A0A1I3MAH9"/>